<dbReference type="RefSeq" id="WP_183412122.1">
    <property type="nucleotide sequence ID" value="NZ_JACHYB010000001.1"/>
</dbReference>
<accession>A0A7W5DNH5</accession>
<gene>
    <name evidence="5" type="ORF">FHX64_000353</name>
</gene>
<name>A0A7W5DNH5_9PORP</name>
<comment type="caution">
    <text evidence="5">The sequence shown here is derived from an EMBL/GenBank/DDBJ whole genome shotgun (WGS) entry which is preliminary data.</text>
</comment>
<dbReference type="SUPFAM" id="SSF51206">
    <property type="entry name" value="cAMP-binding domain-like"/>
    <property type="match status" value="1"/>
</dbReference>
<dbReference type="AlphaFoldDB" id="A0A7W5DNH5"/>
<dbReference type="InterPro" id="IPR018490">
    <property type="entry name" value="cNMP-bd_dom_sf"/>
</dbReference>
<protein>
    <submittedName>
        <fullName evidence="5">CRP/FNR family transcriptional regulator</fullName>
    </submittedName>
</protein>
<dbReference type="GO" id="GO:0003677">
    <property type="term" value="F:DNA binding"/>
    <property type="evidence" value="ECO:0007669"/>
    <property type="project" value="UniProtKB-KW"/>
</dbReference>
<dbReference type="Proteomes" id="UP000544222">
    <property type="component" value="Unassembled WGS sequence"/>
</dbReference>
<keyword evidence="2" id="KW-0238">DNA-binding</keyword>
<keyword evidence="1" id="KW-0805">Transcription regulation</keyword>
<dbReference type="Pfam" id="PF00027">
    <property type="entry name" value="cNMP_binding"/>
    <property type="match status" value="1"/>
</dbReference>
<dbReference type="SUPFAM" id="SSF46785">
    <property type="entry name" value="Winged helix' DNA-binding domain"/>
    <property type="match status" value="1"/>
</dbReference>
<feature type="domain" description="HTH crp-type" evidence="4">
    <location>
        <begin position="145"/>
        <end position="211"/>
    </location>
</feature>
<evidence type="ECO:0000256" key="1">
    <source>
        <dbReference type="ARBA" id="ARBA00023015"/>
    </source>
</evidence>
<evidence type="ECO:0000256" key="3">
    <source>
        <dbReference type="ARBA" id="ARBA00023163"/>
    </source>
</evidence>
<dbReference type="InterPro" id="IPR014710">
    <property type="entry name" value="RmlC-like_jellyroll"/>
</dbReference>
<dbReference type="InterPro" id="IPR036390">
    <property type="entry name" value="WH_DNA-bd_sf"/>
</dbReference>
<dbReference type="Gene3D" id="2.60.120.10">
    <property type="entry name" value="Jelly Rolls"/>
    <property type="match status" value="1"/>
</dbReference>
<dbReference type="PROSITE" id="PS51063">
    <property type="entry name" value="HTH_CRP_2"/>
    <property type="match status" value="1"/>
</dbReference>
<reference evidence="5 6" key="1">
    <citation type="submission" date="2020-08" db="EMBL/GenBank/DDBJ databases">
        <title>Genomic Encyclopedia of Type Strains, Phase IV (KMG-IV): sequencing the most valuable type-strain genomes for metagenomic binning, comparative biology and taxonomic classification.</title>
        <authorList>
            <person name="Goeker M."/>
        </authorList>
    </citation>
    <scope>NUCLEOTIDE SEQUENCE [LARGE SCALE GENOMIC DNA]</scope>
    <source>
        <strain evidence="5 6">DSM 27471</strain>
    </source>
</reference>
<evidence type="ECO:0000313" key="6">
    <source>
        <dbReference type="Proteomes" id="UP000544222"/>
    </source>
</evidence>
<evidence type="ECO:0000259" key="4">
    <source>
        <dbReference type="PROSITE" id="PS51063"/>
    </source>
</evidence>
<evidence type="ECO:0000313" key="5">
    <source>
        <dbReference type="EMBL" id="MBB3186190.1"/>
    </source>
</evidence>
<sequence>MDDDSISRVLIGMFGVELTEKIQKGLVSKQVAKDTIIVHEGQYVDSIPFVIEGYAKILIQHDGRSFLIHYVKPYECCVMPFAAISRNIRTSICAISGSDTLLYFIPNEKLLKWIIEYPVLHEWFYHQYETYERAMLDTIRSLLFDRLDIRLLNYLHQRAAISGKNYIPITHKEIASDMGTVREVITRTLLKLQKANKVIQHADAVEILPHNGD</sequence>
<dbReference type="GO" id="GO:0006355">
    <property type="term" value="P:regulation of DNA-templated transcription"/>
    <property type="evidence" value="ECO:0007669"/>
    <property type="project" value="InterPro"/>
</dbReference>
<keyword evidence="3" id="KW-0804">Transcription</keyword>
<dbReference type="EMBL" id="JACHYB010000001">
    <property type="protein sequence ID" value="MBB3186190.1"/>
    <property type="molecule type" value="Genomic_DNA"/>
</dbReference>
<dbReference type="Pfam" id="PF13545">
    <property type="entry name" value="HTH_Crp_2"/>
    <property type="match status" value="1"/>
</dbReference>
<organism evidence="5 6">
    <name type="scientific">Microbacter margulisiae</name>
    <dbReference type="NCBI Taxonomy" id="1350067"/>
    <lineage>
        <taxon>Bacteria</taxon>
        <taxon>Pseudomonadati</taxon>
        <taxon>Bacteroidota</taxon>
        <taxon>Bacteroidia</taxon>
        <taxon>Bacteroidales</taxon>
        <taxon>Porphyromonadaceae</taxon>
        <taxon>Microbacter</taxon>
    </lineage>
</organism>
<proteinExistence type="predicted"/>
<keyword evidence="6" id="KW-1185">Reference proteome</keyword>
<evidence type="ECO:0000256" key="2">
    <source>
        <dbReference type="ARBA" id="ARBA00023125"/>
    </source>
</evidence>
<dbReference type="InterPro" id="IPR036388">
    <property type="entry name" value="WH-like_DNA-bd_sf"/>
</dbReference>
<dbReference type="InterPro" id="IPR000595">
    <property type="entry name" value="cNMP-bd_dom"/>
</dbReference>
<dbReference type="InterPro" id="IPR012318">
    <property type="entry name" value="HTH_CRP"/>
</dbReference>
<dbReference type="Gene3D" id="1.10.10.10">
    <property type="entry name" value="Winged helix-like DNA-binding domain superfamily/Winged helix DNA-binding domain"/>
    <property type="match status" value="1"/>
</dbReference>